<dbReference type="PANTHER" id="PTHR34272">
    <property type="entry name" value="EXPRESSED PROTEIN"/>
    <property type="match status" value="1"/>
</dbReference>
<dbReference type="AlphaFoldDB" id="A0AAN9HQC6"/>
<accession>A0AAN9HQC6</accession>
<feature type="domain" description="DUF7086" evidence="1">
    <location>
        <begin position="116"/>
        <end position="250"/>
    </location>
</feature>
<dbReference type="EMBL" id="JAYWIO010000008">
    <property type="protein sequence ID" value="KAK7245236.1"/>
    <property type="molecule type" value="Genomic_DNA"/>
</dbReference>
<organism evidence="2 3">
    <name type="scientific">Crotalaria pallida</name>
    <name type="common">Smooth rattlebox</name>
    <name type="synonym">Crotalaria striata</name>
    <dbReference type="NCBI Taxonomy" id="3830"/>
    <lineage>
        <taxon>Eukaryota</taxon>
        <taxon>Viridiplantae</taxon>
        <taxon>Streptophyta</taxon>
        <taxon>Embryophyta</taxon>
        <taxon>Tracheophyta</taxon>
        <taxon>Spermatophyta</taxon>
        <taxon>Magnoliopsida</taxon>
        <taxon>eudicotyledons</taxon>
        <taxon>Gunneridae</taxon>
        <taxon>Pentapetalae</taxon>
        <taxon>rosids</taxon>
        <taxon>fabids</taxon>
        <taxon>Fabales</taxon>
        <taxon>Fabaceae</taxon>
        <taxon>Papilionoideae</taxon>
        <taxon>50 kb inversion clade</taxon>
        <taxon>genistoids sensu lato</taxon>
        <taxon>core genistoids</taxon>
        <taxon>Crotalarieae</taxon>
        <taxon>Crotalaria</taxon>
    </lineage>
</organism>
<proteinExistence type="predicted"/>
<evidence type="ECO:0000313" key="2">
    <source>
        <dbReference type="EMBL" id="KAK7245236.1"/>
    </source>
</evidence>
<dbReference type="Proteomes" id="UP001372338">
    <property type="component" value="Unassembled WGS sequence"/>
</dbReference>
<dbReference type="Pfam" id="PF23324">
    <property type="entry name" value="DUF7086"/>
    <property type="match status" value="1"/>
</dbReference>
<reference evidence="2 3" key="1">
    <citation type="submission" date="2024-01" db="EMBL/GenBank/DDBJ databases">
        <title>The genomes of 5 underutilized Papilionoideae crops provide insights into root nodulation and disease resistanc.</title>
        <authorList>
            <person name="Yuan L."/>
        </authorList>
    </citation>
    <scope>NUCLEOTIDE SEQUENCE [LARGE SCALE GENOMIC DNA]</scope>
    <source>
        <strain evidence="2">ZHUSHIDOU_FW_LH</strain>
        <tissue evidence="2">Leaf</tissue>
    </source>
</reference>
<evidence type="ECO:0000313" key="3">
    <source>
        <dbReference type="Proteomes" id="UP001372338"/>
    </source>
</evidence>
<keyword evidence="3" id="KW-1185">Reference proteome</keyword>
<dbReference type="PANTHER" id="PTHR34272:SF1">
    <property type="entry name" value="EXPRESSED PROTEIN"/>
    <property type="match status" value="1"/>
</dbReference>
<comment type="caution">
    <text evidence="2">The sequence shown here is derived from an EMBL/GenBank/DDBJ whole genome shotgun (WGS) entry which is preliminary data.</text>
</comment>
<dbReference type="InterPro" id="IPR055513">
    <property type="entry name" value="DUF7086"/>
</dbReference>
<sequence>MNSGENHDPLLNLDLSLSLSQPQPQLQPNQYTLTPPLPKTHLWEPPEPYTPILVPNYQQHAMQKEQEFKLQDQETGPARAVLARRQPVLAMKEGKSETITPPYRWATSTRATVHSLDYLLSHNITSITGTVQCNGGCKEQYEIEFDLKEKFEEVAGFIEENWYNMHDRAPKAWINPVLPTCNRCGQENSLKPVMSTKKKAINWLFLLLGQMIGCCKLQYLKYFCKHTKNHRTGAKDRLVYLTYLGLYKQLKPDE</sequence>
<protein>
    <recommendedName>
        <fullName evidence="1">DUF7086 domain-containing protein</fullName>
    </recommendedName>
</protein>
<name>A0AAN9HQC6_CROPI</name>
<gene>
    <name evidence="2" type="ORF">RIF29_40071</name>
</gene>
<evidence type="ECO:0000259" key="1">
    <source>
        <dbReference type="Pfam" id="PF23324"/>
    </source>
</evidence>